<dbReference type="GO" id="GO:0016031">
    <property type="term" value="P:tRNA import into mitochondrion"/>
    <property type="evidence" value="ECO:0007669"/>
    <property type="project" value="TreeGrafter"/>
</dbReference>
<dbReference type="PANTHER" id="PTHR12430">
    <property type="entry name" value="MITOCHONDRIAL IMPORT RECEPTOR SUBUNIT TOM20"/>
    <property type="match status" value="1"/>
</dbReference>
<dbReference type="GO" id="GO:0006605">
    <property type="term" value="P:protein targeting"/>
    <property type="evidence" value="ECO:0007669"/>
    <property type="project" value="InterPro"/>
</dbReference>
<dbReference type="Pfam" id="PF02064">
    <property type="entry name" value="MAS20"/>
    <property type="match status" value="1"/>
</dbReference>
<dbReference type="RefSeq" id="XP_025342041.1">
    <property type="nucleotide sequence ID" value="XM_025483826.1"/>
</dbReference>
<comment type="subcellular location">
    <subcellularLocation>
        <location evidence="1">Mitochondrion outer membrane</location>
        <topology evidence="1">Single-pass membrane protein</topology>
    </subcellularLocation>
</comment>
<dbReference type="OrthoDB" id="2154253at2759"/>
<keyword evidence="9 10" id="KW-0472">Membrane</keyword>
<evidence type="ECO:0000256" key="7">
    <source>
        <dbReference type="ARBA" id="ARBA00022989"/>
    </source>
</evidence>
<name>A0A2V1AW46_9ASCO</name>
<dbReference type="AlphaFoldDB" id="A0A2V1AW46"/>
<dbReference type="InterPro" id="IPR023392">
    <property type="entry name" value="Tom20_dom_sf"/>
</dbReference>
<dbReference type="GO" id="GO:0030943">
    <property type="term" value="F:mitochondrion targeting sequence binding"/>
    <property type="evidence" value="ECO:0007669"/>
    <property type="project" value="TreeGrafter"/>
</dbReference>
<dbReference type="PIRSF" id="PIRSF037707">
    <property type="entry name" value="MAS20_rcpt"/>
    <property type="match status" value="1"/>
</dbReference>
<evidence type="ECO:0000256" key="5">
    <source>
        <dbReference type="ARBA" id="ARBA00022787"/>
    </source>
</evidence>
<evidence type="ECO:0000256" key="8">
    <source>
        <dbReference type="ARBA" id="ARBA00023128"/>
    </source>
</evidence>
<evidence type="ECO:0000256" key="9">
    <source>
        <dbReference type="ARBA" id="ARBA00023136"/>
    </source>
</evidence>
<gene>
    <name evidence="11" type="ORF">CXQ85_000066</name>
</gene>
<dbReference type="GO" id="GO:0006886">
    <property type="term" value="P:intracellular protein transport"/>
    <property type="evidence" value="ECO:0007669"/>
    <property type="project" value="InterPro"/>
</dbReference>
<reference evidence="11 12" key="1">
    <citation type="submission" date="2017-12" db="EMBL/GenBank/DDBJ databases">
        <title>Genome Sequence of a Multidrug-Resistant Candida haemulonii Isolate from a Patient with Chronic Leg Ulcers in Israel.</title>
        <authorList>
            <person name="Chow N.A."/>
            <person name="Gade L."/>
            <person name="Batra D."/>
            <person name="Rowe L.A."/>
            <person name="Ben-Ami R."/>
            <person name="Loparev V.N."/>
            <person name="Litvintseva A.P."/>
        </authorList>
    </citation>
    <scope>NUCLEOTIDE SEQUENCE [LARGE SCALE GENOMIC DNA]</scope>
    <source>
        <strain evidence="11 12">B11899</strain>
    </source>
</reference>
<comment type="caution">
    <text evidence="11">The sequence shown here is derived from an EMBL/GenBank/DDBJ whole genome shotgun (WGS) entry which is preliminary data.</text>
</comment>
<protein>
    <recommendedName>
        <fullName evidence="13">Mitochondrial import receptor subunit TOM20</fullName>
    </recommendedName>
</protein>
<evidence type="ECO:0000256" key="1">
    <source>
        <dbReference type="ARBA" id="ARBA00004572"/>
    </source>
</evidence>
<keyword evidence="4" id="KW-0812">Transmembrane</keyword>
<dbReference type="STRING" id="45357.A0A2V1AW46"/>
<evidence type="ECO:0000256" key="10">
    <source>
        <dbReference type="PIRNR" id="PIRNR037707"/>
    </source>
</evidence>
<keyword evidence="7" id="KW-1133">Transmembrane helix</keyword>
<dbReference type="InterPro" id="IPR002056">
    <property type="entry name" value="MAS20"/>
</dbReference>
<comment type="similarity">
    <text evidence="2 10">Belongs to the Tom20 family.</text>
</comment>
<dbReference type="GO" id="GO:0008320">
    <property type="term" value="F:protein transmembrane transporter activity"/>
    <property type="evidence" value="ECO:0007669"/>
    <property type="project" value="TreeGrafter"/>
</dbReference>
<proteinExistence type="inferred from homology"/>
<sequence>MNKPLTFISVAAAGLAAYAVYFDYTRRNDPAFRKSLKKRASQMEKEDAKAKAHAKHEKRTSIKKALFAEVIANPPPVDAASKENYFLEQISTGERLSPAPGKQLQAALSFYKALAVYPNPTDVLNVYQNSVPADVFEIVKEMIAIQDPAKIHEIIIEATKEASQSAKQPTQADLD</sequence>
<keyword evidence="5 10" id="KW-1000">Mitochondrion outer membrane</keyword>
<dbReference type="Proteomes" id="UP000244309">
    <property type="component" value="Unassembled WGS sequence"/>
</dbReference>
<dbReference type="PRINTS" id="PR00351">
    <property type="entry name" value="OM20RECEPTOR"/>
</dbReference>
<keyword evidence="6" id="KW-0653">Protein transport</keyword>
<dbReference type="PANTHER" id="PTHR12430:SF0">
    <property type="entry name" value="TRANSLOCASE OF OUTER MITOCHONDRIAL MEMBRANE 20"/>
    <property type="match status" value="1"/>
</dbReference>
<evidence type="ECO:0000256" key="4">
    <source>
        <dbReference type="ARBA" id="ARBA00022692"/>
    </source>
</evidence>
<keyword evidence="3" id="KW-0813">Transport</keyword>
<dbReference type="GeneID" id="37005399"/>
<evidence type="ECO:0008006" key="13">
    <source>
        <dbReference type="Google" id="ProtNLM"/>
    </source>
</evidence>
<dbReference type="Gene3D" id="1.20.960.10">
    <property type="entry name" value="Mitochondrial outer membrane translocase complex, subunit Tom20 domain"/>
    <property type="match status" value="1"/>
</dbReference>
<organism evidence="11 12">
    <name type="scientific">Candidozyma haemuli</name>
    <dbReference type="NCBI Taxonomy" id="45357"/>
    <lineage>
        <taxon>Eukaryota</taxon>
        <taxon>Fungi</taxon>
        <taxon>Dikarya</taxon>
        <taxon>Ascomycota</taxon>
        <taxon>Saccharomycotina</taxon>
        <taxon>Pichiomycetes</taxon>
        <taxon>Metschnikowiaceae</taxon>
        <taxon>Candidozyma</taxon>
    </lineage>
</organism>
<dbReference type="VEuPathDB" id="FungiDB:CXQ85_000066"/>
<dbReference type="EMBL" id="PKFO01000005">
    <property type="protein sequence ID" value="PVH21101.1"/>
    <property type="molecule type" value="Genomic_DNA"/>
</dbReference>
<accession>A0A2V1AW46</accession>
<keyword evidence="8 10" id="KW-0496">Mitochondrion</keyword>
<dbReference type="GO" id="GO:0005742">
    <property type="term" value="C:mitochondrial outer membrane translocase complex"/>
    <property type="evidence" value="ECO:0007669"/>
    <property type="project" value="UniProtKB-UniRule"/>
</dbReference>
<keyword evidence="12" id="KW-1185">Reference proteome</keyword>
<evidence type="ECO:0000256" key="2">
    <source>
        <dbReference type="ARBA" id="ARBA00005792"/>
    </source>
</evidence>
<evidence type="ECO:0000256" key="6">
    <source>
        <dbReference type="ARBA" id="ARBA00022927"/>
    </source>
</evidence>
<dbReference type="GO" id="GO:0030150">
    <property type="term" value="P:protein import into mitochondrial matrix"/>
    <property type="evidence" value="ECO:0007669"/>
    <property type="project" value="TreeGrafter"/>
</dbReference>
<dbReference type="SUPFAM" id="SSF47157">
    <property type="entry name" value="Mitochondrial import receptor subunit Tom20"/>
    <property type="match status" value="1"/>
</dbReference>
<evidence type="ECO:0000313" key="12">
    <source>
        <dbReference type="Proteomes" id="UP000244309"/>
    </source>
</evidence>
<evidence type="ECO:0000313" key="11">
    <source>
        <dbReference type="EMBL" id="PVH21101.1"/>
    </source>
</evidence>
<evidence type="ECO:0000256" key="3">
    <source>
        <dbReference type="ARBA" id="ARBA00022448"/>
    </source>
</evidence>